<feature type="compositionally biased region" description="Basic and acidic residues" evidence="1">
    <location>
        <begin position="127"/>
        <end position="144"/>
    </location>
</feature>
<gene>
    <name evidence="2" type="ORF">H1D41_06790</name>
</gene>
<dbReference type="AlphaFoldDB" id="A0A8J7J4T6"/>
<evidence type="ECO:0000313" key="2">
    <source>
        <dbReference type="EMBL" id="MBI1493335.1"/>
    </source>
</evidence>
<dbReference type="Proteomes" id="UP000640583">
    <property type="component" value="Unassembled WGS sequence"/>
</dbReference>
<evidence type="ECO:0000313" key="3">
    <source>
        <dbReference type="Proteomes" id="UP000640583"/>
    </source>
</evidence>
<sequence length="144" mass="15500">MSAFEYKVVPAPTKGIKAKGVRGTDARFASALMDVMNELGAEGWQYQRSDTLPCDSRSAMGKKSTQYMNMLVFAREIADESAPAAAESEADLPDTPVLRRVQAPVPAETTTKEDAPSAEALADEAMELAKSDESPVENKKTDAE</sequence>
<keyword evidence="3" id="KW-1185">Reference proteome</keyword>
<dbReference type="RefSeq" id="WP_228848183.1">
    <property type="nucleotide sequence ID" value="NZ_JADCKQ010000004.1"/>
</dbReference>
<evidence type="ECO:0000256" key="1">
    <source>
        <dbReference type="SAM" id="MobiDB-lite"/>
    </source>
</evidence>
<name>A0A8J7J4T6_9RHOB</name>
<organism evidence="2 3">
    <name type="scientific">Halocynthiibacter styelae</name>
    <dbReference type="NCBI Taxonomy" id="2761955"/>
    <lineage>
        <taxon>Bacteria</taxon>
        <taxon>Pseudomonadati</taxon>
        <taxon>Pseudomonadota</taxon>
        <taxon>Alphaproteobacteria</taxon>
        <taxon>Rhodobacterales</taxon>
        <taxon>Paracoccaceae</taxon>
        <taxon>Halocynthiibacter</taxon>
    </lineage>
</organism>
<dbReference type="EMBL" id="JADCKQ010000004">
    <property type="protein sequence ID" value="MBI1493335.1"/>
    <property type="molecule type" value="Genomic_DNA"/>
</dbReference>
<proteinExistence type="predicted"/>
<comment type="caution">
    <text evidence="2">The sequence shown here is derived from an EMBL/GenBank/DDBJ whole genome shotgun (WGS) entry which is preliminary data.</text>
</comment>
<reference evidence="2" key="1">
    <citation type="submission" date="2020-10" db="EMBL/GenBank/DDBJ databases">
        <title>Paenihalocynthiibacter styelae gen. nov., sp. nov., isolated from stalked sea squirt Styela clava.</title>
        <authorList>
            <person name="Kim Y.-O."/>
            <person name="Yoon J.-H."/>
        </authorList>
    </citation>
    <scope>NUCLEOTIDE SEQUENCE</scope>
    <source>
        <strain evidence="2">MYP1-1</strain>
    </source>
</reference>
<feature type="region of interest" description="Disordered" evidence="1">
    <location>
        <begin position="82"/>
        <end position="144"/>
    </location>
</feature>
<accession>A0A8J7J4T6</accession>
<protein>
    <submittedName>
        <fullName evidence="2">DUF4177 domain-containing protein</fullName>
    </submittedName>
</protein>